<keyword evidence="8" id="KW-1185">Reference proteome</keyword>
<comment type="caution">
    <text evidence="7">The sequence shown here is derived from an EMBL/GenBank/DDBJ whole genome shotgun (WGS) entry which is preliminary data.</text>
</comment>
<dbReference type="EC" id="3.1.3.4" evidence="3"/>
<dbReference type="GO" id="GO:0005634">
    <property type="term" value="C:nucleus"/>
    <property type="evidence" value="ECO:0007669"/>
    <property type="project" value="TreeGrafter"/>
</dbReference>
<dbReference type="InterPro" id="IPR023214">
    <property type="entry name" value="HAD_sf"/>
</dbReference>
<feature type="region of interest" description="Disordered" evidence="5">
    <location>
        <begin position="594"/>
        <end position="643"/>
    </location>
</feature>
<feature type="compositionally biased region" description="Acidic residues" evidence="5">
    <location>
        <begin position="1000"/>
        <end position="1023"/>
    </location>
</feature>
<proteinExistence type="inferred from homology"/>
<dbReference type="InterPro" id="IPR007651">
    <property type="entry name" value="Lipin_N"/>
</dbReference>
<evidence type="ECO:0000256" key="4">
    <source>
        <dbReference type="ARBA" id="ARBA00022801"/>
    </source>
</evidence>
<feature type="compositionally biased region" description="Acidic residues" evidence="5">
    <location>
        <begin position="910"/>
        <end position="929"/>
    </location>
</feature>
<feature type="compositionally biased region" description="Basic and acidic residues" evidence="5">
    <location>
        <begin position="348"/>
        <end position="358"/>
    </location>
</feature>
<protein>
    <recommendedName>
        <fullName evidence="3">phosphatidate phosphatase</fullName>
        <ecNumber evidence="3">3.1.3.4</ecNumber>
    </recommendedName>
</protein>
<comment type="similarity">
    <text evidence="2">Belongs to the lipin family.</text>
</comment>
<evidence type="ECO:0000256" key="3">
    <source>
        <dbReference type="ARBA" id="ARBA00012638"/>
    </source>
</evidence>
<dbReference type="Gene3D" id="3.40.50.1000">
    <property type="entry name" value="HAD superfamily/HAD-like"/>
    <property type="match status" value="1"/>
</dbReference>
<name>A0A1Y2HJG0_9FUNG</name>
<dbReference type="InterPro" id="IPR031315">
    <property type="entry name" value="LNS2/PITP"/>
</dbReference>
<dbReference type="SMART" id="SM00775">
    <property type="entry name" value="LNS2"/>
    <property type="match status" value="1"/>
</dbReference>
<accession>A0A1Y2HJG0</accession>
<evidence type="ECO:0000313" key="8">
    <source>
        <dbReference type="Proteomes" id="UP000193411"/>
    </source>
</evidence>
<evidence type="ECO:0000313" key="7">
    <source>
        <dbReference type="EMBL" id="ORZ34705.1"/>
    </source>
</evidence>
<organism evidence="7 8">
    <name type="scientific">Catenaria anguillulae PL171</name>
    <dbReference type="NCBI Taxonomy" id="765915"/>
    <lineage>
        <taxon>Eukaryota</taxon>
        <taxon>Fungi</taxon>
        <taxon>Fungi incertae sedis</taxon>
        <taxon>Blastocladiomycota</taxon>
        <taxon>Blastocladiomycetes</taxon>
        <taxon>Blastocladiales</taxon>
        <taxon>Catenariaceae</taxon>
        <taxon>Catenaria</taxon>
    </lineage>
</organism>
<dbReference type="PANTHER" id="PTHR12181:SF12">
    <property type="entry name" value="PHOSPHATIDATE PHOSPHATASE"/>
    <property type="match status" value="1"/>
</dbReference>
<reference evidence="7 8" key="1">
    <citation type="submission" date="2016-07" db="EMBL/GenBank/DDBJ databases">
        <title>Pervasive Adenine N6-methylation of Active Genes in Fungi.</title>
        <authorList>
            <consortium name="DOE Joint Genome Institute"/>
            <person name="Mondo S.J."/>
            <person name="Dannebaum R.O."/>
            <person name="Kuo R.C."/>
            <person name="Labutti K."/>
            <person name="Haridas S."/>
            <person name="Kuo A."/>
            <person name="Salamov A."/>
            <person name="Ahrendt S.R."/>
            <person name="Lipzen A."/>
            <person name="Sullivan W."/>
            <person name="Andreopoulos W.B."/>
            <person name="Clum A."/>
            <person name="Lindquist E."/>
            <person name="Daum C."/>
            <person name="Ramamoorthy G.K."/>
            <person name="Gryganskyi A."/>
            <person name="Culley D."/>
            <person name="Magnuson J.K."/>
            <person name="James T.Y."/>
            <person name="O'Malley M.A."/>
            <person name="Stajich J.E."/>
            <person name="Spatafora J.W."/>
            <person name="Visel A."/>
            <person name="Grigoriev I.V."/>
        </authorList>
    </citation>
    <scope>NUCLEOTIDE SEQUENCE [LARGE SCALE GENOMIC DNA]</scope>
    <source>
        <strain evidence="7 8">PL171</strain>
    </source>
</reference>
<dbReference type="InterPro" id="IPR026058">
    <property type="entry name" value="LIPIN"/>
</dbReference>
<comment type="cofactor">
    <cofactor evidence="1">
        <name>Mg(2+)</name>
        <dbReference type="ChEBI" id="CHEBI:18420"/>
    </cofactor>
</comment>
<feature type="compositionally biased region" description="Polar residues" evidence="5">
    <location>
        <begin position="597"/>
        <end position="621"/>
    </location>
</feature>
<dbReference type="SUPFAM" id="SSF56784">
    <property type="entry name" value="HAD-like"/>
    <property type="match status" value="1"/>
</dbReference>
<sequence>MASTAGSVMSKVTSLLMTVTDFYKDINPSTLSGAIDIVVVQHQDGSLAASPFHVRFGKLQLLRPYEKVVEVKINDQVVPDLKMKVGDAGEAFFVVETDDPSVAPSELATSPITHPVSPMTAAATALTAAATSTSPLTSATTVSAALEPLDLGESMSSTATATAATASTTAATLHAVTLNTSTPSSNAFIPNDATADARLTPAPVLSDDLSPLDAVIATAVAASPDLAASTPMSPVQQVSPQVMDGELTASPKLTAVDEPVPEVTDDLANSYHSASEFELSDQDVPITNADADNENAPPSPSHIAIDVDHVPASSKSTAVDIHPFSDTELDMDSRDHVHAHSHKSRTSPKSDTELEFHELSTSPPASSSMKWMWGWGKMPTVSKPSSAEAAGDRGSNSPSPTTPTASQMPVARSLEAPAIAGDLDGGAGEDGAAPVAMSLAGFRKDLTHAEFQSKRISHSHFLSQASALLTHPNLVVRMQGQYYPWSVAAPMLASMLAFGQPLPSSTVEQMLQAAPTVPAAATESKPSRRSTWRWWSRSSANTQGIGTSDRGGVGVTPASLLGEFHGDPPSAAAAAVAKPTLADTGRAQSELAGHLLSPTSPSDATLAASGTSPPLRSQSTGAIDLPASPVSSTAGSPPQAPVPKKHYFKTLRLTSDQLKSLPLRRGINHVTFTVLSSLQGAAECHSRIFLWDSTEHVVISDIDGTITKSDALGHIFTMLGRDWTHSGVASLYTQVRNNGYQMLYLTSRAIGQAQYTRNYLNKVEQGTYQLPDGPVFLSPDRLVAAFTREVIQRRPEEFKVACLRDIRALFAPDTKSPFYAGFGNRHTDAYSYRAVGVPTSRIFTINPDGELKRELLEGYKATYLDLGNLVDQIFPPVGTRHVVDNEFNDWSFWRRGLPTVPIELLGLDDDDEAESEGDGLGEPPGDESDDAGRGSSQEDDDDEDDFEMPGALTELPPNSRIGDGKRAAGKHRSKKPSASAAGNVDTSLGTGNKEGGQQGEDGEYDGEDEGGEGEEEEEEEEDQGQSNLDRVAEFAAFPYI</sequence>
<evidence type="ECO:0000256" key="1">
    <source>
        <dbReference type="ARBA" id="ARBA00001946"/>
    </source>
</evidence>
<dbReference type="GO" id="GO:0019432">
    <property type="term" value="P:triglyceride biosynthetic process"/>
    <property type="evidence" value="ECO:0007669"/>
    <property type="project" value="TreeGrafter"/>
</dbReference>
<feature type="compositionally biased region" description="Polar residues" evidence="5">
    <location>
        <begin position="359"/>
        <end position="368"/>
    </location>
</feature>
<feature type="domain" description="LNS2/PITP" evidence="6">
    <location>
        <begin position="697"/>
        <end position="854"/>
    </location>
</feature>
<feature type="region of interest" description="Disordered" evidence="5">
    <location>
        <begin position="381"/>
        <end position="408"/>
    </location>
</feature>
<dbReference type="InterPro" id="IPR013209">
    <property type="entry name" value="LNS2"/>
</dbReference>
<dbReference type="Pfam" id="PF04571">
    <property type="entry name" value="Lipin_N"/>
    <property type="match status" value="1"/>
</dbReference>
<evidence type="ECO:0000259" key="6">
    <source>
        <dbReference type="SMART" id="SM00775"/>
    </source>
</evidence>
<dbReference type="Pfam" id="PF16876">
    <property type="entry name" value="Lipin_mid"/>
    <property type="match status" value="1"/>
</dbReference>
<dbReference type="GO" id="GO:0009062">
    <property type="term" value="P:fatty acid catabolic process"/>
    <property type="evidence" value="ECO:0007669"/>
    <property type="project" value="TreeGrafter"/>
</dbReference>
<dbReference type="GO" id="GO:0008195">
    <property type="term" value="F:phosphatidate phosphatase activity"/>
    <property type="evidence" value="ECO:0007669"/>
    <property type="project" value="UniProtKB-EC"/>
</dbReference>
<dbReference type="AlphaFoldDB" id="A0A1Y2HJG0"/>
<dbReference type="OrthoDB" id="4567at2759"/>
<feature type="compositionally biased region" description="Acidic residues" evidence="5">
    <location>
        <begin position="937"/>
        <end position="947"/>
    </location>
</feature>
<feature type="region of interest" description="Disordered" evidence="5">
    <location>
        <begin position="334"/>
        <end position="368"/>
    </location>
</feature>
<dbReference type="PANTHER" id="PTHR12181">
    <property type="entry name" value="LIPIN"/>
    <property type="match status" value="1"/>
</dbReference>
<keyword evidence="4" id="KW-0378">Hydrolase</keyword>
<dbReference type="STRING" id="765915.A0A1Y2HJG0"/>
<feature type="region of interest" description="Disordered" evidence="5">
    <location>
        <begin position="910"/>
        <end position="1040"/>
    </location>
</feature>
<feature type="compositionally biased region" description="Low complexity" evidence="5">
    <location>
        <begin position="395"/>
        <end position="404"/>
    </location>
</feature>
<dbReference type="InterPro" id="IPR031703">
    <property type="entry name" value="Lipin_mid"/>
</dbReference>
<dbReference type="InterPro" id="IPR036412">
    <property type="entry name" value="HAD-like_sf"/>
</dbReference>
<dbReference type="Pfam" id="PF08235">
    <property type="entry name" value="LNS2"/>
    <property type="match status" value="1"/>
</dbReference>
<dbReference type="Proteomes" id="UP000193411">
    <property type="component" value="Unassembled WGS sequence"/>
</dbReference>
<dbReference type="EMBL" id="MCFL01000026">
    <property type="protein sequence ID" value="ORZ34705.1"/>
    <property type="molecule type" value="Genomic_DNA"/>
</dbReference>
<evidence type="ECO:0000256" key="2">
    <source>
        <dbReference type="ARBA" id="ARBA00005476"/>
    </source>
</evidence>
<evidence type="ECO:0000256" key="5">
    <source>
        <dbReference type="SAM" id="MobiDB-lite"/>
    </source>
</evidence>
<gene>
    <name evidence="7" type="ORF">BCR44DRAFT_46962</name>
</gene>